<keyword evidence="5" id="KW-1185">Reference proteome</keyword>
<evidence type="ECO:0000259" key="3">
    <source>
        <dbReference type="PROSITE" id="PS50923"/>
    </source>
</evidence>
<comment type="caution">
    <text evidence="2">Lacks conserved residue(s) required for the propagation of feature annotation.</text>
</comment>
<dbReference type="GeneTree" id="ENSGT00940000158543"/>
<evidence type="ECO:0000256" key="2">
    <source>
        <dbReference type="PROSITE-ProRule" id="PRU00302"/>
    </source>
</evidence>
<name>A0A4W3GBX2_CALMI</name>
<reference evidence="5" key="2">
    <citation type="journal article" date="2007" name="PLoS Biol.">
        <title>Survey sequencing and comparative analysis of the elephant shark (Callorhinchus milii) genome.</title>
        <authorList>
            <person name="Venkatesh B."/>
            <person name="Kirkness E.F."/>
            <person name="Loh Y.H."/>
            <person name="Halpern A.L."/>
            <person name="Lee A.P."/>
            <person name="Johnson J."/>
            <person name="Dandona N."/>
            <person name="Viswanathan L.D."/>
            <person name="Tay A."/>
            <person name="Venter J.C."/>
            <person name="Strausberg R.L."/>
            <person name="Brenner S."/>
        </authorList>
    </citation>
    <scope>NUCLEOTIDE SEQUENCE [LARGE SCALE GENOMIC DNA]</scope>
</reference>
<evidence type="ECO:0000313" key="5">
    <source>
        <dbReference type="Proteomes" id="UP000314986"/>
    </source>
</evidence>
<dbReference type="InterPro" id="IPR043543">
    <property type="entry name" value="PAPPA/PAPPA2"/>
</dbReference>
<feature type="domain" description="Sushi" evidence="3">
    <location>
        <begin position="1"/>
        <end position="44"/>
    </location>
</feature>
<proteinExistence type="predicted"/>
<dbReference type="GO" id="GO:0006508">
    <property type="term" value="P:proteolysis"/>
    <property type="evidence" value="ECO:0007669"/>
    <property type="project" value="TreeGrafter"/>
</dbReference>
<reference evidence="5" key="1">
    <citation type="journal article" date="2006" name="Science">
        <title>Ancient noncoding elements conserved in the human genome.</title>
        <authorList>
            <person name="Venkatesh B."/>
            <person name="Kirkness E.F."/>
            <person name="Loh Y.H."/>
            <person name="Halpern A.L."/>
            <person name="Lee A.P."/>
            <person name="Johnson J."/>
            <person name="Dandona N."/>
            <person name="Viswanathan L.D."/>
            <person name="Tay A."/>
            <person name="Venter J.C."/>
            <person name="Strausberg R.L."/>
            <person name="Brenner S."/>
        </authorList>
    </citation>
    <scope>NUCLEOTIDE SEQUENCE [LARGE SCALE GENOMIC DNA]</scope>
</reference>
<sequence>MYNCTNGFEFDSHCTLNCNGQADGVPIRCSKDGTWTEEFRLCEHVHGDCPPPPEVNLVEYSCNEGYAIGVTCALSCVIPPTDAVVLPSNVTADNMEHWMEATKVQVKFKESNLLTH</sequence>
<dbReference type="AlphaFoldDB" id="A0A4W3GBX2"/>
<dbReference type="PANTHER" id="PTHR46130:SF1">
    <property type="entry name" value="PAPPALYSIN-2"/>
    <property type="match status" value="1"/>
</dbReference>
<dbReference type="InParanoid" id="A0A4W3GBX2"/>
<dbReference type="GO" id="GO:0004222">
    <property type="term" value="F:metalloendopeptidase activity"/>
    <property type="evidence" value="ECO:0007669"/>
    <property type="project" value="TreeGrafter"/>
</dbReference>
<dbReference type="InterPro" id="IPR000436">
    <property type="entry name" value="Sushi_SCR_CCP_dom"/>
</dbReference>
<dbReference type="PROSITE" id="PS50923">
    <property type="entry name" value="SUSHI"/>
    <property type="match status" value="1"/>
</dbReference>
<accession>A0A4W3GBX2</accession>
<organism evidence="4 5">
    <name type="scientific">Callorhinchus milii</name>
    <name type="common">Ghost shark</name>
    <dbReference type="NCBI Taxonomy" id="7868"/>
    <lineage>
        <taxon>Eukaryota</taxon>
        <taxon>Metazoa</taxon>
        <taxon>Chordata</taxon>
        <taxon>Craniata</taxon>
        <taxon>Vertebrata</taxon>
        <taxon>Chondrichthyes</taxon>
        <taxon>Holocephali</taxon>
        <taxon>Chimaeriformes</taxon>
        <taxon>Callorhinchidae</taxon>
        <taxon>Callorhinchus</taxon>
    </lineage>
</organism>
<dbReference type="Ensembl" id="ENSCMIT00000000095.1">
    <property type="protein sequence ID" value="ENSCMIP00000000070.1"/>
    <property type="gene ID" value="ENSCMIG00000000075.1"/>
</dbReference>
<keyword evidence="1" id="KW-1015">Disulfide bond</keyword>
<protein>
    <recommendedName>
        <fullName evidence="3">Sushi domain-containing protein</fullName>
    </recommendedName>
</protein>
<evidence type="ECO:0000256" key="1">
    <source>
        <dbReference type="ARBA" id="ARBA00023157"/>
    </source>
</evidence>
<dbReference type="Proteomes" id="UP000314986">
    <property type="component" value="Unassembled WGS sequence"/>
</dbReference>
<evidence type="ECO:0000313" key="4">
    <source>
        <dbReference type="Ensembl" id="ENSCMIP00000000070.1"/>
    </source>
</evidence>
<reference evidence="5" key="3">
    <citation type="journal article" date="2014" name="Nature">
        <title>Elephant shark genome provides unique insights into gnathostome evolution.</title>
        <authorList>
            <consortium name="International Elephant Shark Genome Sequencing Consortium"/>
            <person name="Venkatesh B."/>
            <person name="Lee A.P."/>
            <person name="Ravi V."/>
            <person name="Maurya A.K."/>
            <person name="Lian M.M."/>
            <person name="Swann J.B."/>
            <person name="Ohta Y."/>
            <person name="Flajnik M.F."/>
            <person name="Sutoh Y."/>
            <person name="Kasahara M."/>
            <person name="Hoon S."/>
            <person name="Gangu V."/>
            <person name="Roy S.W."/>
            <person name="Irimia M."/>
            <person name="Korzh V."/>
            <person name="Kondrychyn I."/>
            <person name="Lim Z.W."/>
            <person name="Tay B.H."/>
            <person name="Tohari S."/>
            <person name="Kong K.W."/>
            <person name="Ho S."/>
            <person name="Lorente-Galdos B."/>
            <person name="Quilez J."/>
            <person name="Marques-Bonet T."/>
            <person name="Raney B.J."/>
            <person name="Ingham P.W."/>
            <person name="Tay A."/>
            <person name="Hillier L.W."/>
            <person name="Minx P."/>
            <person name="Boehm T."/>
            <person name="Wilson R.K."/>
            <person name="Brenner S."/>
            <person name="Warren W.C."/>
        </authorList>
    </citation>
    <scope>NUCLEOTIDE SEQUENCE [LARGE SCALE GENOMIC DNA]</scope>
</reference>
<reference evidence="4" key="5">
    <citation type="submission" date="2025-09" db="UniProtKB">
        <authorList>
            <consortium name="Ensembl"/>
        </authorList>
    </citation>
    <scope>IDENTIFICATION</scope>
</reference>
<dbReference type="PANTHER" id="PTHR46130">
    <property type="entry name" value="LAMGL DOMAIN-CONTAINING PROTEIN"/>
    <property type="match status" value="1"/>
</dbReference>
<keyword evidence="2" id="KW-0768">Sushi</keyword>
<dbReference type="STRING" id="7868.ENSCMIP00000000070"/>
<dbReference type="GO" id="GO:0005615">
    <property type="term" value="C:extracellular space"/>
    <property type="evidence" value="ECO:0007669"/>
    <property type="project" value="TreeGrafter"/>
</dbReference>
<reference evidence="4" key="4">
    <citation type="submission" date="2025-08" db="UniProtKB">
        <authorList>
            <consortium name="Ensembl"/>
        </authorList>
    </citation>
    <scope>IDENTIFICATION</scope>
</reference>
<dbReference type="GO" id="GO:0007166">
    <property type="term" value="P:cell surface receptor signaling pathway"/>
    <property type="evidence" value="ECO:0007669"/>
    <property type="project" value="TreeGrafter"/>
</dbReference>